<sequence>MNKRKWNFGLIIVLLLSSIPCDRILASESDIVREPYILTRQINNQPVDLGACQILLREDSNSGASNEDVDLAAAREQLTANQTRMAAINERYQVINDEIAQLETGESNSLEEAEKALEAVIETVYQDYLVNETDFASLNAEEQLALVSQNLDIVEWQNYIDSLIEIINSYISEKADLELEYEQLAYDNDNLSQTLDASKVSEAQLNQCQLYPYSSKIIPKDQLMINQQSSTLSEYLLEIDHYLQELIPLAYRKVTFDDIYNLFNRQITREEIADLLQGKEQVVIDEEAFQIYQYAKELSLFDIEIVATMALDDYYRNSSIEVYKTSYNNMLNLKEGQLAYFYQLNVETLDYMKEQLAEYLNSHALFSDEVIREMQAFHQRYQLKLVLYDDQSQTWMPYLGGQSGYLDDFSSRELLHTPRNNDSTEETTNEGRIELDEHIINEDESNKIQDSSLSSTPEHYGDDHLAYLKDKLDNKSKINKHTNGKDIAKPLKKEKKYQKEDEVDKPKGKSKLSLPTTGEQRFYLLLSGIFLLAGLILLAINRYIKYRKIKELQANEEDWI</sequence>
<feature type="region of interest" description="Disordered" evidence="2">
    <location>
        <begin position="416"/>
        <end position="459"/>
    </location>
</feature>
<keyword evidence="3" id="KW-0472">Membrane</keyword>
<evidence type="ECO:0000313" key="5">
    <source>
        <dbReference type="Proteomes" id="UP000721415"/>
    </source>
</evidence>
<keyword evidence="1" id="KW-0175">Coiled coil</keyword>
<evidence type="ECO:0000256" key="2">
    <source>
        <dbReference type="SAM" id="MobiDB-lite"/>
    </source>
</evidence>
<gene>
    <name evidence="4" type="ORF">HZY91_00445</name>
</gene>
<keyword evidence="5" id="KW-1185">Reference proteome</keyword>
<keyword evidence="3" id="KW-1133">Transmembrane helix</keyword>
<feature type="compositionally biased region" description="Polar residues" evidence="2">
    <location>
        <begin position="448"/>
        <end position="457"/>
    </location>
</feature>
<evidence type="ECO:0000313" key="4">
    <source>
        <dbReference type="EMBL" id="MBG9985357.1"/>
    </source>
</evidence>
<feature type="coiled-coil region" evidence="1">
    <location>
        <begin position="160"/>
        <end position="194"/>
    </location>
</feature>
<reference evidence="4 5" key="1">
    <citation type="submission" date="2020-07" db="EMBL/GenBank/DDBJ databases">
        <title>Facklamia lactis sp. nov., isolated from raw milk.</title>
        <authorList>
            <person name="Doll E.V."/>
            <person name="Huptas C."/>
            <person name="Staib L."/>
            <person name="Wenning M."/>
            <person name="Scherer S."/>
        </authorList>
    </citation>
    <scope>NUCLEOTIDE SEQUENCE [LARGE SCALE GENOMIC DNA]</scope>
    <source>
        <strain evidence="4 5">DSM 111018</strain>
    </source>
</reference>
<feature type="transmembrane region" description="Helical" evidence="3">
    <location>
        <begin position="522"/>
        <end position="540"/>
    </location>
</feature>
<accession>A0ABS0LMK0</accession>
<dbReference type="RefSeq" id="WP_197113424.1">
    <property type="nucleotide sequence ID" value="NZ_JACBXQ010000001.1"/>
</dbReference>
<evidence type="ECO:0000256" key="3">
    <source>
        <dbReference type="SAM" id="Phobius"/>
    </source>
</evidence>
<feature type="compositionally biased region" description="Basic and acidic residues" evidence="2">
    <location>
        <begin position="483"/>
        <end position="507"/>
    </location>
</feature>
<feature type="compositionally biased region" description="Basic and acidic residues" evidence="2">
    <location>
        <begin position="429"/>
        <end position="447"/>
    </location>
</feature>
<keyword evidence="3" id="KW-0812">Transmembrane</keyword>
<organism evidence="4 5">
    <name type="scientific">Facklamia lactis</name>
    <dbReference type="NCBI Taxonomy" id="2749967"/>
    <lineage>
        <taxon>Bacteria</taxon>
        <taxon>Bacillati</taxon>
        <taxon>Bacillota</taxon>
        <taxon>Bacilli</taxon>
        <taxon>Lactobacillales</taxon>
        <taxon>Aerococcaceae</taxon>
        <taxon>Facklamia</taxon>
    </lineage>
</organism>
<feature type="region of interest" description="Disordered" evidence="2">
    <location>
        <begin position="476"/>
        <end position="512"/>
    </location>
</feature>
<name>A0ABS0LMK0_9LACT</name>
<protein>
    <recommendedName>
        <fullName evidence="6">Gram-positive cocci surface proteins LPxTG domain-containing protein</fullName>
    </recommendedName>
</protein>
<dbReference type="EMBL" id="JACBXQ010000001">
    <property type="protein sequence ID" value="MBG9985357.1"/>
    <property type="molecule type" value="Genomic_DNA"/>
</dbReference>
<dbReference type="Proteomes" id="UP000721415">
    <property type="component" value="Unassembled WGS sequence"/>
</dbReference>
<feature type="coiled-coil region" evidence="1">
    <location>
        <begin position="71"/>
        <end position="105"/>
    </location>
</feature>
<evidence type="ECO:0008006" key="6">
    <source>
        <dbReference type="Google" id="ProtNLM"/>
    </source>
</evidence>
<comment type="caution">
    <text evidence="4">The sequence shown here is derived from an EMBL/GenBank/DDBJ whole genome shotgun (WGS) entry which is preliminary data.</text>
</comment>
<proteinExistence type="predicted"/>
<evidence type="ECO:0000256" key="1">
    <source>
        <dbReference type="SAM" id="Coils"/>
    </source>
</evidence>